<dbReference type="EMBL" id="BAAADU010000002">
    <property type="protein sequence ID" value="GAA0651328.1"/>
    <property type="molecule type" value="Genomic_DNA"/>
</dbReference>
<dbReference type="RefSeq" id="WP_227261023.1">
    <property type="nucleotide sequence ID" value="NZ_BAAADU010000002.1"/>
</dbReference>
<dbReference type="SUPFAM" id="SSF55811">
    <property type="entry name" value="Nudix"/>
    <property type="match status" value="1"/>
</dbReference>
<dbReference type="InterPro" id="IPR015797">
    <property type="entry name" value="NUDIX_hydrolase-like_dom_sf"/>
</dbReference>
<evidence type="ECO:0000313" key="5">
    <source>
        <dbReference type="Proteomes" id="UP001500194"/>
    </source>
</evidence>
<dbReference type="PANTHER" id="PTHR11839">
    <property type="entry name" value="UDP/ADP-SUGAR PYROPHOSPHATASE"/>
    <property type="match status" value="1"/>
</dbReference>
<dbReference type="GeneID" id="68574045"/>
<keyword evidence="5" id="KW-1185">Reference proteome</keyword>
<dbReference type="InterPro" id="IPR000086">
    <property type="entry name" value="NUDIX_hydrolase_dom"/>
</dbReference>
<evidence type="ECO:0000313" key="4">
    <source>
        <dbReference type="EMBL" id="GAA0651328.1"/>
    </source>
</evidence>
<dbReference type="CDD" id="cd03424">
    <property type="entry name" value="NUDIX_ADPRase_Nudt5_UGPPase_Nudt14"/>
    <property type="match status" value="1"/>
</dbReference>
<evidence type="ECO:0000256" key="2">
    <source>
        <dbReference type="ARBA" id="ARBA00022801"/>
    </source>
</evidence>
<dbReference type="AlphaFoldDB" id="A0AAV3T1E7"/>
<accession>A0AAV3T1E7</accession>
<dbReference type="Pfam" id="PF00293">
    <property type="entry name" value="NUDIX"/>
    <property type="match status" value="1"/>
</dbReference>
<comment type="cofactor">
    <cofactor evidence="1">
        <name>Mg(2+)</name>
        <dbReference type="ChEBI" id="CHEBI:18420"/>
    </cofactor>
</comment>
<dbReference type="PROSITE" id="PS51462">
    <property type="entry name" value="NUDIX"/>
    <property type="match status" value="1"/>
</dbReference>
<reference evidence="4 5" key="1">
    <citation type="journal article" date="2019" name="Int. J. Syst. Evol. Microbiol.">
        <title>The Global Catalogue of Microorganisms (GCM) 10K type strain sequencing project: providing services to taxonomists for standard genome sequencing and annotation.</title>
        <authorList>
            <consortium name="The Broad Institute Genomics Platform"/>
            <consortium name="The Broad Institute Genome Sequencing Center for Infectious Disease"/>
            <person name="Wu L."/>
            <person name="Ma J."/>
        </authorList>
    </citation>
    <scope>NUCLEOTIDE SEQUENCE [LARGE SCALE GENOMIC DNA]</scope>
    <source>
        <strain evidence="4 5">JCM 16327</strain>
    </source>
</reference>
<dbReference type="Proteomes" id="UP001500194">
    <property type="component" value="Unassembled WGS sequence"/>
</dbReference>
<dbReference type="Gene3D" id="3.90.79.10">
    <property type="entry name" value="Nucleoside Triphosphate Pyrophosphohydrolase"/>
    <property type="match status" value="1"/>
</dbReference>
<evidence type="ECO:0000259" key="3">
    <source>
        <dbReference type="PROSITE" id="PS51462"/>
    </source>
</evidence>
<evidence type="ECO:0000256" key="1">
    <source>
        <dbReference type="ARBA" id="ARBA00001946"/>
    </source>
</evidence>
<name>A0AAV3T1E7_9EURY</name>
<gene>
    <name evidence="4" type="ORF">GCM10009019_12860</name>
</gene>
<keyword evidence="2 4" id="KW-0378">Hydrolase</keyword>
<dbReference type="GO" id="GO:0006753">
    <property type="term" value="P:nucleoside phosphate metabolic process"/>
    <property type="evidence" value="ECO:0007669"/>
    <property type="project" value="TreeGrafter"/>
</dbReference>
<dbReference type="GO" id="GO:0019693">
    <property type="term" value="P:ribose phosphate metabolic process"/>
    <property type="evidence" value="ECO:0007669"/>
    <property type="project" value="TreeGrafter"/>
</dbReference>
<proteinExistence type="predicted"/>
<dbReference type="PANTHER" id="PTHR11839:SF18">
    <property type="entry name" value="NUDIX HYDROLASE DOMAIN-CONTAINING PROTEIN"/>
    <property type="match status" value="1"/>
</dbReference>
<protein>
    <submittedName>
        <fullName evidence="4">NUDIX hydrolase</fullName>
    </submittedName>
</protein>
<dbReference type="GO" id="GO:0016787">
    <property type="term" value="F:hydrolase activity"/>
    <property type="evidence" value="ECO:0007669"/>
    <property type="project" value="UniProtKB-KW"/>
</dbReference>
<sequence>MDDWTLRESVTEYETPWYTGGYDRLEQPDGSEKNYYWASLPDAVVVVALDGDDVVMVSQYRPVIDAHCLELVAGIVEDESYEAAARRELREETGYDADTVTLLQEFAVATGVLRHNRGIVVAEGLSESMEGRELDNNEFIEVERVPREDALARARAEQPANDATLEGLLLAAADGYL</sequence>
<organism evidence="4 5">
    <name type="scientific">Salarchaeum japonicum</name>
    <dbReference type="NCBI Taxonomy" id="555573"/>
    <lineage>
        <taxon>Archaea</taxon>
        <taxon>Methanobacteriati</taxon>
        <taxon>Methanobacteriota</taxon>
        <taxon>Stenosarchaea group</taxon>
        <taxon>Halobacteria</taxon>
        <taxon>Halobacteriales</taxon>
        <taxon>Halobacteriaceae</taxon>
    </lineage>
</organism>
<feature type="domain" description="Nudix hydrolase" evidence="3">
    <location>
        <begin position="39"/>
        <end position="170"/>
    </location>
</feature>
<comment type="caution">
    <text evidence="4">The sequence shown here is derived from an EMBL/GenBank/DDBJ whole genome shotgun (WGS) entry which is preliminary data.</text>
</comment>